<dbReference type="InterPro" id="IPR025937">
    <property type="entry name" value="PDGLE_dom"/>
</dbReference>
<sequence>MHMADALISPVVGGTLWAAAAGVAAYSMKKVQRNIDEKIIPMMGVMGAFVFAAQMINFSIPGTGSSGHLGGGMLLSILLGPHAGFLTMASILLIQALFFADGGLLAYGCNLFNLGVYTSFVAYPFIYKGIIKKGLTAKRILVASLISAIVGLQLGAFSVVMETLLSGKTELPFNMFLLLMQPIHLAIGVVEGLVTAAVVTFVWKSRPEILEQVTAGRPYGAISYRRVVRGLAISAVLMGGLLSWFASANPDGLEWSIEKVAGTAELEASGDLYHVFADIQSKTAILPDYDFKTAETKPLETQAAMTPRATGIPEKQPDDAGSVESNGSASADPLASSESDEPAWPNVNAGTSVAGIVGGLLTLALSGLIGFLIHLTKRQQRKLNV</sequence>
<dbReference type="Pfam" id="PF13190">
    <property type="entry name" value="PDGLE"/>
    <property type="match status" value="1"/>
</dbReference>
<evidence type="ECO:0000256" key="2">
    <source>
        <dbReference type="ARBA" id="ARBA00022448"/>
    </source>
</evidence>
<evidence type="ECO:0000256" key="3">
    <source>
        <dbReference type="ARBA" id="ARBA00022475"/>
    </source>
</evidence>
<dbReference type="STRING" id="498761.HM1_3002"/>
<reference evidence="10 11" key="1">
    <citation type="journal article" date="2008" name="J. Bacteriol.">
        <title>The genome of Heliobacterium modesticaldum, a phototrophic representative of the Firmicutes containing the simplest photosynthetic apparatus.</title>
        <authorList>
            <person name="Sattley W.M."/>
            <person name="Madigan M.T."/>
            <person name="Swingley W.D."/>
            <person name="Cheung P.C."/>
            <person name="Clocksin K.M."/>
            <person name="Conrad A.L."/>
            <person name="Dejesa L.C."/>
            <person name="Honchak B.M."/>
            <person name="Jung D.O."/>
            <person name="Karbach L.E."/>
            <person name="Kurdoglu A."/>
            <person name="Lahiri S."/>
            <person name="Mastrian S.D."/>
            <person name="Page L.E."/>
            <person name="Taylor H.L."/>
            <person name="Wang Z.T."/>
            <person name="Raymond J."/>
            <person name="Chen M."/>
            <person name="Blankenship R.E."/>
            <person name="Touchman J.W."/>
        </authorList>
    </citation>
    <scope>NUCLEOTIDE SEQUENCE [LARGE SCALE GENOMIC DNA]</scope>
    <source>
        <strain evidence="11">ATCC 51547 / Ice1</strain>
    </source>
</reference>
<dbReference type="RefSeq" id="WP_012283986.1">
    <property type="nucleotide sequence ID" value="NC_010337.2"/>
</dbReference>
<dbReference type="GO" id="GO:0005886">
    <property type="term" value="C:plasma membrane"/>
    <property type="evidence" value="ECO:0007669"/>
    <property type="project" value="UniProtKB-SubCell"/>
</dbReference>
<feature type="transmembrane region" description="Helical" evidence="8">
    <location>
        <begin position="7"/>
        <end position="27"/>
    </location>
</feature>
<evidence type="ECO:0000256" key="7">
    <source>
        <dbReference type="SAM" id="MobiDB-lite"/>
    </source>
</evidence>
<evidence type="ECO:0000313" key="11">
    <source>
        <dbReference type="Proteomes" id="UP000008550"/>
    </source>
</evidence>
<keyword evidence="2" id="KW-0813">Transport</keyword>
<dbReference type="Pfam" id="PF01891">
    <property type="entry name" value="CbiM"/>
    <property type="match status" value="1"/>
</dbReference>
<dbReference type="Gene3D" id="1.10.1760.20">
    <property type="match status" value="1"/>
</dbReference>
<evidence type="ECO:0000313" key="10">
    <source>
        <dbReference type="EMBL" id="ABZ85511.1"/>
    </source>
</evidence>
<dbReference type="PANTHER" id="PTHR34229">
    <property type="entry name" value="METAL TRANSPORT PROTEIN HI_1621-RELATED"/>
    <property type="match status" value="1"/>
</dbReference>
<dbReference type="OrthoDB" id="5395048at2"/>
<keyword evidence="3" id="KW-1003">Cell membrane</keyword>
<evidence type="ECO:0000256" key="8">
    <source>
        <dbReference type="SAM" id="Phobius"/>
    </source>
</evidence>
<dbReference type="EMBL" id="CP000930">
    <property type="protein sequence ID" value="ABZ85511.1"/>
    <property type="molecule type" value="Genomic_DNA"/>
</dbReference>
<feature type="transmembrane region" description="Helical" evidence="8">
    <location>
        <begin position="353"/>
        <end position="373"/>
    </location>
</feature>
<keyword evidence="5 8" id="KW-1133">Transmembrane helix</keyword>
<gene>
    <name evidence="10" type="primary">cbiM</name>
    <name evidence="10" type="ORF">HM1_3002</name>
</gene>
<keyword evidence="6 8" id="KW-0472">Membrane</keyword>
<accession>B0TDI6</accession>
<feature type="transmembrane region" description="Helical" evidence="8">
    <location>
        <begin position="227"/>
        <end position="246"/>
    </location>
</feature>
<dbReference type="HOGENOM" id="CLU_052508_0_1_9"/>
<feature type="transmembrane region" description="Helical" evidence="8">
    <location>
        <begin position="39"/>
        <end position="60"/>
    </location>
</feature>
<comment type="subcellular location">
    <subcellularLocation>
        <location evidence="1">Cell membrane</location>
        <topology evidence="1">Multi-pass membrane protein</topology>
    </subcellularLocation>
</comment>
<feature type="transmembrane region" description="Helical" evidence="8">
    <location>
        <begin position="139"/>
        <end position="161"/>
    </location>
</feature>
<dbReference type="PANTHER" id="PTHR34229:SF1">
    <property type="entry name" value="METAL TRANSPORT PROTEIN HI_1621-RELATED"/>
    <property type="match status" value="1"/>
</dbReference>
<protein>
    <submittedName>
        <fullName evidence="10">Cobalamin biosynthesis protein cbim</fullName>
    </submittedName>
</protein>
<keyword evidence="4 8" id="KW-0812">Transmembrane</keyword>
<dbReference type="Proteomes" id="UP000008550">
    <property type="component" value="Chromosome"/>
</dbReference>
<evidence type="ECO:0000256" key="5">
    <source>
        <dbReference type="ARBA" id="ARBA00022989"/>
    </source>
</evidence>
<dbReference type="GO" id="GO:0000041">
    <property type="term" value="P:transition metal ion transport"/>
    <property type="evidence" value="ECO:0007669"/>
    <property type="project" value="InterPro"/>
</dbReference>
<feature type="transmembrane region" description="Helical" evidence="8">
    <location>
        <begin position="72"/>
        <end position="98"/>
    </location>
</feature>
<evidence type="ECO:0000256" key="1">
    <source>
        <dbReference type="ARBA" id="ARBA00004651"/>
    </source>
</evidence>
<feature type="domain" description="PDGLE" evidence="9">
    <location>
        <begin position="225"/>
        <end position="374"/>
    </location>
</feature>
<dbReference type="InterPro" id="IPR002751">
    <property type="entry name" value="CbiM/NikMN"/>
</dbReference>
<feature type="transmembrane region" description="Helical" evidence="8">
    <location>
        <begin position="181"/>
        <end position="203"/>
    </location>
</feature>
<dbReference type="eggNOG" id="COG0310">
    <property type="taxonomic scope" value="Bacteria"/>
</dbReference>
<feature type="transmembrane region" description="Helical" evidence="8">
    <location>
        <begin position="104"/>
        <end position="127"/>
    </location>
</feature>
<proteinExistence type="predicted"/>
<organism evidence="10 11">
    <name type="scientific">Heliobacterium modesticaldum (strain ATCC 51547 / Ice1)</name>
    <dbReference type="NCBI Taxonomy" id="498761"/>
    <lineage>
        <taxon>Bacteria</taxon>
        <taxon>Bacillati</taxon>
        <taxon>Bacillota</taxon>
        <taxon>Clostridia</taxon>
        <taxon>Eubacteriales</taxon>
        <taxon>Heliobacteriaceae</taxon>
        <taxon>Heliomicrobium</taxon>
    </lineage>
</organism>
<evidence type="ECO:0000256" key="6">
    <source>
        <dbReference type="ARBA" id="ARBA00023136"/>
    </source>
</evidence>
<evidence type="ECO:0000259" key="9">
    <source>
        <dbReference type="Pfam" id="PF13190"/>
    </source>
</evidence>
<name>B0TDI6_HELMI</name>
<dbReference type="AlphaFoldDB" id="B0TDI6"/>
<feature type="region of interest" description="Disordered" evidence="7">
    <location>
        <begin position="297"/>
        <end position="346"/>
    </location>
</feature>
<keyword evidence="11" id="KW-1185">Reference proteome</keyword>
<dbReference type="KEGG" id="hmo:HM1_3002"/>
<evidence type="ECO:0000256" key="4">
    <source>
        <dbReference type="ARBA" id="ARBA00022692"/>
    </source>
</evidence>